<dbReference type="InterPro" id="IPR037439">
    <property type="entry name" value="Branching_enzy"/>
</dbReference>
<dbReference type="SUPFAM" id="SSF51011">
    <property type="entry name" value="Glycosyl hydrolase domain"/>
    <property type="match status" value="1"/>
</dbReference>
<dbReference type="HAMAP" id="MF_00685">
    <property type="entry name" value="GlgB"/>
    <property type="match status" value="1"/>
</dbReference>
<feature type="active site" description="Nucleophile" evidence="10 11">
    <location>
        <position position="330"/>
    </location>
</feature>
<evidence type="ECO:0000256" key="1">
    <source>
        <dbReference type="ARBA" id="ARBA00000826"/>
    </source>
</evidence>
<dbReference type="Gene3D" id="3.20.20.80">
    <property type="entry name" value="Glycosidases"/>
    <property type="match status" value="1"/>
</dbReference>
<keyword evidence="6 10" id="KW-0328">Glycosyltransferase</keyword>
<dbReference type="AlphaFoldDB" id="A0AAE3QN06"/>
<dbReference type="NCBIfam" id="NF003811">
    <property type="entry name" value="PRK05402.1"/>
    <property type="match status" value="1"/>
</dbReference>
<evidence type="ECO:0000259" key="12">
    <source>
        <dbReference type="SMART" id="SM00642"/>
    </source>
</evidence>
<dbReference type="InterPro" id="IPR014756">
    <property type="entry name" value="Ig_E-set"/>
</dbReference>
<dbReference type="Pfam" id="PF00128">
    <property type="entry name" value="Alpha-amylase"/>
    <property type="match status" value="1"/>
</dbReference>
<dbReference type="InterPro" id="IPR006047">
    <property type="entry name" value="GH13_cat_dom"/>
</dbReference>
<dbReference type="PIRSF" id="PIRSF000463">
    <property type="entry name" value="GlgB"/>
    <property type="match status" value="1"/>
</dbReference>
<comment type="caution">
    <text evidence="13">The sequence shown here is derived from an EMBL/GenBank/DDBJ whole genome shotgun (WGS) entry which is preliminary data.</text>
</comment>
<dbReference type="InterPro" id="IPR044143">
    <property type="entry name" value="GlgB_N_E_set_prok"/>
</dbReference>
<dbReference type="InterPro" id="IPR004193">
    <property type="entry name" value="Glyco_hydro_13_N"/>
</dbReference>
<dbReference type="InterPro" id="IPR006407">
    <property type="entry name" value="GlgB"/>
</dbReference>
<dbReference type="Gene3D" id="2.60.40.1180">
    <property type="entry name" value="Golgi alpha-mannosidase II"/>
    <property type="match status" value="1"/>
</dbReference>
<dbReference type="Proteomes" id="UP001241110">
    <property type="component" value="Unassembled WGS sequence"/>
</dbReference>
<evidence type="ECO:0000256" key="6">
    <source>
        <dbReference type="ARBA" id="ARBA00022676"/>
    </source>
</evidence>
<evidence type="ECO:0000256" key="9">
    <source>
        <dbReference type="ARBA" id="ARBA00023277"/>
    </source>
</evidence>
<dbReference type="GO" id="GO:0004553">
    <property type="term" value="F:hydrolase activity, hydrolyzing O-glycosyl compounds"/>
    <property type="evidence" value="ECO:0007669"/>
    <property type="project" value="InterPro"/>
</dbReference>
<evidence type="ECO:0000256" key="2">
    <source>
        <dbReference type="ARBA" id="ARBA00002953"/>
    </source>
</evidence>
<dbReference type="FunFam" id="3.20.20.80:FF:000003">
    <property type="entry name" value="1,4-alpha-glucan branching enzyme GlgB"/>
    <property type="match status" value="1"/>
</dbReference>
<name>A0AAE3QN06_9BACT</name>
<dbReference type="GO" id="GO:0043169">
    <property type="term" value="F:cation binding"/>
    <property type="evidence" value="ECO:0007669"/>
    <property type="project" value="InterPro"/>
</dbReference>
<keyword evidence="9 10" id="KW-0119">Carbohydrate metabolism</keyword>
<dbReference type="Pfam" id="PF02806">
    <property type="entry name" value="Alpha-amylase_C"/>
    <property type="match status" value="1"/>
</dbReference>
<dbReference type="CDD" id="cd02855">
    <property type="entry name" value="E_set_GBE_prok_N"/>
    <property type="match status" value="1"/>
</dbReference>
<comment type="pathway">
    <text evidence="3 10">Glycan biosynthesis; glycogen biosynthesis.</text>
</comment>
<comment type="function">
    <text evidence="2 10">Catalyzes the formation of the alpha-1,6-glucosidic linkages in glycogen by scission of a 1,4-alpha-linked oligosaccharide from growing alpha-1,4-glucan chains and the subsequent attachment of the oligosaccharide to the alpha-1,6 position.</text>
</comment>
<evidence type="ECO:0000256" key="3">
    <source>
        <dbReference type="ARBA" id="ARBA00004964"/>
    </source>
</evidence>
<dbReference type="InterPro" id="IPR013783">
    <property type="entry name" value="Ig-like_fold"/>
</dbReference>
<evidence type="ECO:0000313" key="13">
    <source>
        <dbReference type="EMBL" id="MDJ1480328.1"/>
    </source>
</evidence>
<feature type="active site" description="Proton donor" evidence="10 11">
    <location>
        <position position="383"/>
    </location>
</feature>
<keyword evidence="7 10" id="KW-0808">Transferase</keyword>
<dbReference type="EMBL" id="JASJOS010000003">
    <property type="protein sequence ID" value="MDJ1480328.1"/>
    <property type="molecule type" value="Genomic_DNA"/>
</dbReference>
<feature type="domain" description="Glycosyl hydrolase family 13 catalytic" evidence="12">
    <location>
        <begin position="171"/>
        <end position="527"/>
    </location>
</feature>
<dbReference type="EC" id="2.4.1.18" evidence="10"/>
<accession>A0AAE3QN06</accession>
<organism evidence="13 14">
    <name type="scientific">Xanthocytophaga flava</name>
    <dbReference type="NCBI Taxonomy" id="3048013"/>
    <lineage>
        <taxon>Bacteria</taxon>
        <taxon>Pseudomonadati</taxon>
        <taxon>Bacteroidota</taxon>
        <taxon>Cytophagia</taxon>
        <taxon>Cytophagales</taxon>
        <taxon>Rhodocytophagaceae</taxon>
        <taxon>Xanthocytophaga</taxon>
    </lineage>
</organism>
<evidence type="ECO:0000256" key="8">
    <source>
        <dbReference type="ARBA" id="ARBA00023056"/>
    </source>
</evidence>
<evidence type="ECO:0000313" key="14">
    <source>
        <dbReference type="Proteomes" id="UP001241110"/>
    </source>
</evidence>
<evidence type="ECO:0000256" key="5">
    <source>
        <dbReference type="ARBA" id="ARBA00022600"/>
    </source>
</evidence>
<sequence length="650" mass="75359">MSLENSSDAYTSTEIYTISGVSLFTDFDISLFRSGKHFKLYEKLGAHIITHNGVQGTYFAVWAPNAERVSLVGTFNFWNRTTHPLYPRWDGSGIWEGFVPNIGQGELYKYFIRSHNQGYEVEKGDPFGLLWETPPNTASIIWDINYQWNDTEWLQQRRAKAGQVQPYSVYEVHLGSWKRSPEEGNRSLSYRELANELPAYVKELGFTHVEFLPVMEHPFYGSWGYQITGYFAPSSRYGTPQDFMHLIESFHQAGIGVILDWVPSHFPEDQHGLAYFDGTNLYEHADPRKGWHPDWKSLIFNYGRNEVRAFLISNAIFWLDKYHADGLRVDAVASMLYLDYSRNHGEWIPNQYGGRENLEAISLIQEFNTTVYHEYPDVHTIAEESTAYPGVSRPVYTGGLGFGMKWMMGWMHDTLKYMSTDPLYRRYHQGQITFSIIYAFHENFMLPLSHDEVVHGKNPLIYKMPGDEWQKFANLRLLYGYMFAHPGMKLLFMGDEFAQTREWNHDRSLDWHLTQYDLHKGVMNELKQLNHLFKTEKALYELSFDTNGFEWLDYGDADNSVISFLRKDSSGKEKIAVICNFTPQTHQSYRIGVPEKGTWVEIFNSDAREYAGSDSLNKHSATTELIMHHGKPFSITITLPPLGVVFLKEQ</sequence>
<dbReference type="InterPro" id="IPR013780">
    <property type="entry name" value="Glyco_hydro_b"/>
</dbReference>
<dbReference type="InterPro" id="IPR006048">
    <property type="entry name" value="A-amylase/branching_C"/>
</dbReference>
<dbReference type="NCBIfam" id="NF008967">
    <property type="entry name" value="PRK12313.1"/>
    <property type="match status" value="1"/>
</dbReference>
<protein>
    <recommendedName>
        <fullName evidence="10">1,4-alpha-glucan branching enzyme GlgB</fullName>
        <ecNumber evidence="10">2.4.1.18</ecNumber>
    </recommendedName>
    <alternativeName>
        <fullName evidence="10">1,4-alpha-D-glucan:1,4-alpha-D-glucan 6-glucosyl-transferase</fullName>
    </alternativeName>
    <alternativeName>
        <fullName evidence="10">Alpha-(1-&gt;4)-glucan branching enzyme</fullName>
    </alternativeName>
    <alternativeName>
        <fullName evidence="10">Glycogen branching enzyme</fullName>
        <shortName evidence="10">BE</shortName>
    </alternativeName>
</protein>
<comment type="subunit">
    <text evidence="10">Monomer.</text>
</comment>
<dbReference type="Gene3D" id="2.60.40.10">
    <property type="entry name" value="Immunoglobulins"/>
    <property type="match status" value="1"/>
</dbReference>
<dbReference type="GO" id="GO:0005978">
    <property type="term" value="P:glycogen biosynthetic process"/>
    <property type="evidence" value="ECO:0007669"/>
    <property type="project" value="UniProtKB-UniRule"/>
</dbReference>
<dbReference type="FunFam" id="2.60.40.1180:FF:000002">
    <property type="entry name" value="1,4-alpha-glucan branching enzyme GlgB"/>
    <property type="match status" value="1"/>
</dbReference>
<dbReference type="CDD" id="cd11322">
    <property type="entry name" value="AmyAc_Glg_BE"/>
    <property type="match status" value="1"/>
</dbReference>
<evidence type="ECO:0000256" key="11">
    <source>
        <dbReference type="PIRSR" id="PIRSR000463-1"/>
    </source>
</evidence>
<dbReference type="PANTHER" id="PTHR43651:SF3">
    <property type="entry name" value="1,4-ALPHA-GLUCAN-BRANCHING ENZYME"/>
    <property type="match status" value="1"/>
</dbReference>
<dbReference type="PANTHER" id="PTHR43651">
    <property type="entry name" value="1,4-ALPHA-GLUCAN-BRANCHING ENZYME"/>
    <property type="match status" value="1"/>
</dbReference>
<dbReference type="SUPFAM" id="SSF81296">
    <property type="entry name" value="E set domains"/>
    <property type="match status" value="1"/>
</dbReference>
<evidence type="ECO:0000256" key="10">
    <source>
        <dbReference type="HAMAP-Rule" id="MF_00685"/>
    </source>
</evidence>
<evidence type="ECO:0000256" key="4">
    <source>
        <dbReference type="ARBA" id="ARBA00009000"/>
    </source>
</evidence>
<comment type="catalytic activity">
    <reaction evidence="1 10">
        <text>Transfers a segment of a (1-&gt;4)-alpha-D-glucan chain to a primary hydroxy group in a similar glucan chain.</text>
        <dbReference type="EC" id="2.4.1.18"/>
    </reaction>
</comment>
<reference evidence="13" key="1">
    <citation type="submission" date="2023-05" db="EMBL/GenBank/DDBJ databases">
        <authorList>
            <person name="Zhang X."/>
        </authorList>
    </citation>
    <scope>NUCLEOTIDE SEQUENCE</scope>
    <source>
        <strain evidence="13">YF14B1</strain>
    </source>
</reference>
<dbReference type="GO" id="GO:0005829">
    <property type="term" value="C:cytosol"/>
    <property type="evidence" value="ECO:0007669"/>
    <property type="project" value="TreeGrafter"/>
</dbReference>
<dbReference type="NCBIfam" id="TIGR01515">
    <property type="entry name" value="branching_enzym"/>
    <property type="match status" value="1"/>
</dbReference>
<dbReference type="InterPro" id="IPR017853">
    <property type="entry name" value="GH"/>
</dbReference>
<dbReference type="GO" id="GO:0003844">
    <property type="term" value="F:1,4-alpha-glucan branching enzyme activity"/>
    <property type="evidence" value="ECO:0007669"/>
    <property type="project" value="UniProtKB-UniRule"/>
</dbReference>
<dbReference type="SMART" id="SM00642">
    <property type="entry name" value="Aamy"/>
    <property type="match status" value="1"/>
</dbReference>
<dbReference type="SUPFAM" id="SSF51445">
    <property type="entry name" value="(Trans)glycosidases"/>
    <property type="match status" value="1"/>
</dbReference>
<dbReference type="Pfam" id="PF02922">
    <property type="entry name" value="CBM_48"/>
    <property type="match status" value="1"/>
</dbReference>
<proteinExistence type="inferred from homology"/>
<dbReference type="RefSeq" id="WP_313976913.1">
    <property type="nucleotide sequence ID" value="NZ_JASJOS010000003.1"/>
</dbReference>
<evidence type="ECO:0000256" key="7">
    <source>
        <dbReference type="ARBA" id="ARBA00022679"/>
    </source>
</evidence>
<keyword evidence="5 10" id="KW-0321">Glycogen metabolism</keyword>
<comment type="similarity">
    <text evidence="4 10">Belongs to the glycosyl hydrolase 13 family. GlgB subfamily.</text>
</comment>
<gene>
    <name evidence="10 13" type="primary">glgB</name>
    <name evidence="13" type="ORF">QNI16_07520</name>
</gene>
<keyword evidence="8 10" id="KW-0320">Glycogen biosynthesis</keyword>